<feature type="transmembrane region" description="Helical" evidence="7">
    <location>
        <begin position="275"/>
        <end position="299"/>
    </location>
</feature>
<comment type="subcellular location">
    <subcellularLocation>
        <location evidence="1">Cell membrane</location>
        <topology evidence="1">Multi-pass membrane protein</topology>
    </subcellularLocation>
</comment>
<dbReference type="NCBIfam" id="TIGR03434">
    <property type="entry name" value="ADOP"/>
    <property type="match status" value="1"/>
</dbReference>
<comment type="similarity">
    <text evidence="6">Belongs to the ABC-4 integral membrane protein family.</text>
</comment>
<evidence type="ECO:0000313" key="10">
    <source>
        <dbReference type="EMBL" id="ABJ84219.1"/>
    </source>
</evidence>
<dbReference type="PANTHER" id="PTHR30572">
    <property type="entry name" value="MEMBRANE COMPONENT OF TRANSPORTER-RELATED"/>
    <property type="match status" value="1"/>
</dbReference>
<feature type="transmembrane region" description="Helical" evidence="7">
    <location>
        <begin position="682"/>
        <end position="702"/>
    </location>
</feature>
<organism evidence="10">
    <name type="scientific">Solibacter usitatus (strain Ellin6076)</name>
    <dbReference type="NCBI Taxonomy" id="234267"/>
    <lineage>
        <taxon>Bacteria</taxon>
        <taxon>Pseudomonadati</taxon>
        <taxon>Acidobacteriota</taxon>
        <taxon>Terriglobia</taxon>
        <taxon>Bryobacterales</taxon>
        <taxon>Solibacteraceae</taxon>
        <taxon>Candidatus Solibacter</taxon>
    </lineage>
</organism>
<dbReference type="PANTHER" id="PTHR30572:SF4">
    <property type="entry name" value="ABC TRANSPORTER PERMEASE YTRF"/>
    <property type="match status" value="1"/>
</dbReference>
<dbReference type="STRING" id="234267.Acid_3242"/>
<feature type="transmembrane region" description="Helical" evidence="7">
    <location>
        <begin position="421"/>
        <end position="442"/>
    </location>
</feature>
<reference evidence="10" key="1">
    <citation type="submission" date="2006-10" db="EMBL/GenBank/DDBJ databases">
        <title>Complete sequence of Solibacter usitatus Ellin6076.</title>
        <authorList>
            <consortium name="US DOE Joint Genome Institute"/>
            <person name="Copeland A."/>
            <person name="Lucas S."/>
            <person name="Lapidus A."/>
            <person name="Barry K."/>
            <person name="Detter J.C."/>
            <person name="Glavina del Rio T."/>
            <person name="Hammon N."/>
            <person name="Israni S."/>
            <person name="Dalin E."/>
            <person name="Tice H."/>
            <person name="Pitluck S."/>
            <person name="Thompson L.S."/>
            <person name="Brettin T."/>
            <person name="Bruce D."/>
            <person name="Han C."/>
            <person name="Tapia R."/>
            <person name="Gilna P."/>
            <person name="Schmutz J."/>
            <person name="Larimer F."/>
            <person name="Land M."/>
            <person name="Hauser L."/>
            <person name="Kyrpides N."/>
            <person name="Mikhailova N."/>
            <person name="Janssen P.H."/>
            <person name="Kuske C.R."/>
            <person name="Richardson P."/>
        </authorList>
    </citation>
    <scope>NUCLEOTIDE SEQUENCE</scope>
    <source>
        <strain evidence="10">Ellin6076</strain>
    </source>
</reference>
<dbReference type="AlphaFoldDB" id="Q021Z4"/>
<evidence type="ECO:0000259" key="8">
    <source>
        <dbReference type="Pfam" id="PF02687"/>
    </source>
</evidence>
<name>Q021Z4_SOLUE</name>
<evidence type="ECO:0000256" key="7">
    <source>
        <dbReference type="SAM" id="Phobius"/>
    </source>
</evidence>
<dbReference type="InterPro" id="IPR003838">
    <property type="entry name" value="ABC3_permease_C"/>
</dbReference>
<sequence precursor="true">MKSFFEDLRFALRVLFRNCGFTIVAVLTLALAIGATSTIFSAVSAILLRDLPYPDPGRLAVLWGEDRARDSHRGQICYPDLQDWRAQSSAIESAAAFSGYWQPVLSGSSGAEQVDGVRVSTDFFRVLKVSPMLGREFLPEEEMTGVNVAILSHGLWARRFGSDPGIVGRKVALSGAPYTVVGVLPPRFQPLPARLLEHSAEIYRPLGKEFSDEIRDGHHLRAVARLKPGVTLAQAQAQLTTIAQRIEAANPATNRGRGVRVVGLHDDMVQEIRPALLVLQACVLMIVLIACANVANLVLARSSGRRREIAIRQAMGAARSRLVRQMLTESLALAVMGGAGGILVAFWCLPLFEQLGAKSIPEVARLSIDWRVAGFAAALSMVTGVIFGMVPAMELSAGTPVAALREGGRGSGRAAGARRRGLLVVAESAIALVLLIAAGLLVNSFLRLRHVDAGFDGSNVLVSELSLPTSRYPVGDARSAFFARLLPELHRLPGVTAAAMTSVLPESGDFDQRTMDVEGLTFAAGAAPNPDQYAVTPEYFRALGIALRRGRLFAEDDDAAHAQVALLNEMAAQRLWPGEDPVGRKVRTGGSNGPWRTVVGVVGDVYQYGLDSRKTLQIYVPYAQFRVPGVTMVVRAAGDPLALVPAIRSQLKAIDPELPLVKVATMDQVLADSVAGRRFSMLLLAALGACAMLLAAIGIYGVTAYSVTQRTAEFGIRMALGAQTGSVIALVMRHNIMLIGAGSAIGLAVSLICTRFLGRLLFGVSAVDPATFALAAGALAAVAMAASYIPARRATRVDPMAALRND</sequence>
<protein>
    <recommendedName>
        <fullName evidence="11">Permease</fullName>
    </recommendedName>
</protein>
<accession>Q021Z4</accession>
<proteinExistence type="inferred from homology"/>
<dbReference type="EMBL" id="CP000473">
    <property type="protein sequence ID" value="ABJ84219.1"/>
    <property type="molecule type" value="Genomic_DNA"/>
</dbReference>
<evidence type="ECO:0000256" key="4">
    <source>
        <dbReference type="ARBA" id="ARBA00022989"/>
    </source>
</evidence>
<feature type="transmembrane region" description="Helical" evidence="7">
    <location>
        <begin position="770"/>
        <end position="791"/>
    </location>
</feature>
<evidence type="ECO:0000256" key="2">
    <source>
        <dbReference type="ARBA" id="ARBA00022475"/>
    </source>
</evidence>
<evidence type="ECO:0000256" key="1">
    <source>
        <dbReference type="ARBA" id="ARBA00004651"/>
    </source>
</evidence>
<gene>
    <name evidence="10" type="ordered locus">Acid_3242</name>
</gene>
<keyword evidence="4 7" id="KW-1133">Transmembrane helix</keyword>
<keyword evidence="3 7" id="KW-0812">Transmembrane</keyword>
<dbReference type="InterPro" id="IPR025857">
    <property type="entry name" value="MacB_PCD"/>
</dbReference>
<dbReference type="OrthoDB" id="127329at2"/>
<feature type="domain" description="ABC3 transporter permease C-terminal" evidence="8">
    <location>
        <begin position="687"/>
        <end position="799"/>
    </location>
</feature>
<dbReference type="InParanoid" id="Q021Z4"/>
<feature type="transmembrane region" description="Helical" evidence="7">
    <location>
        <begin position="331"/>
        <end position="352"/>
    </location>
</feature>
<feature type="transmembrane region" description="Helical" evidence="7">
    <location>
        <begin position="20"/>
        <end position="48"/>
    </location>
</feature>
<evidence type="ECO:0000256" key="3">
    <source>
        <dbReference type="ARBA" id="ARBA00022692"/>
    </source>
</evidence>
<dbReference type="KEGG" id="sus:Acid_3242"/>
<dbReference type="InterPro" id="IPR050250">
    <property type="entry name" value="Macrolide_Exporter_MacB"/>
</dbReference>
<feature type="transmembrane region" description="Helical" evidence="7">
    <location>
        <begin position="738"/>
        <end position="758"/>
    </location>
</feature>
<dbReference type="GO" id="GO:0022857">
    <property type="term" value="F:transmembrane transporter activity"/>
    <property type="evidence" value="ECO:0007669"/>
    <property type="project" value="TreeGrafter"/>
</dbReference>
<dbReference type="eggNOG" id="COG0577">
    <property type="taxonomic scope" value="Bacteria"/>
</dbReference>
<feature type="domain" description="ABC3 transporter permease C-terminal" evidence="8">
    <location>
        <begin position="283"/>
        <end position="396"/>
    </location>
</feature>
<dbReference type="HOGENOM" id="CLU_009433_1_0_0"/>
<dbReference type="Pfam" id="PF02687">
    <property type="entry name" value="FtsX"/>
    <property type="match status" value="2"/>
</dbReference>
<evidence type="ECO:0008006" key="11">
    <source>
        <dbReference type="Google" id="ProtNLM"/>
    </source>
</evidence>
<feature type="domain" description="MacB-like periplasmic core" evidence="9">
    <location>
        <begin position="429"/>
        <end position="637"/>
    </location>
</feature>
<keyword evidence="5 7" id="KW-0472">Membrane</keyword>
<evidence type="ECO:0000256" key="5">
    <source>
        <dbReference type="ARBA" id="ARBA00023136"/>
    </source>
</evidence>
<dbReference type="InterPro" id="IPR017800">
    <property type="entry name" value="ADOP"/>
</dbReference>
<keyword evidence="2" id="KW-1003">Cell membrane</keyword>
<feature type="transmembrane region" description="Helical" evidence="7">
    <location>
        <begin position="372"/>
        <end position="390"/>
    </location>
</feature>
<evidence type="ECO:0000259" key="9">
    <source>
        <dbReference type="Pfam" id="PF12704"/>
    </source>
</evidence>
<feature type="domain" description="MacB-like periplasmic core" evidence="9">
    <location>
        <begin position="22"/>
        <end position="241"/>
    </location>
</feature>
<dbReference type="GO" id="GO:0005886">
    <property type="term" value="C:plasma membrane"/>
    <property type="evidence" value="ECO:0007669"/>
    <property type="project" value="UniProtKB-SubCell"/>
</dbReference>
<dbReference type="Pfam" id="PF12704">
    <property type="entry name" value="MacB_PCD"/>
    <property type="match status" value="2"/>
</dbReference>
<evidence type="ECO:0000256" key="6">
    <source>
        <dbReference type="ARBA" id="ARBA00038076"/>
    </source>
</evidence>